<evidence type="ECO:0000313" key="7">
    <source>
        <dbReference type="EMBL" id="MPN48517.1"/>
    </source>
</evidence>
<accession>A0A645IB18</accession>
<feature type="domain" description="ABC transmembrane type-1" evidence="6">
    <location>
        <begin position="1"/>
        <end position="144"/>
    </location>
</feature>
<reference evidence="7" key="1">
    <citation type="submission" date="2019-08" db="EMBL/GenBank/DDBJ databases">
        <authorList>
            <person name="Kucharzyk K."/>
            <person name="Murdoch R.W."/>
            <person name="Higgins S."/>
            <person name="Loffler F."/>
        </authorList>
    </citation>
    <scope>NUCLEOTIDE SEQUENCE</scope>
</reference>
<gene>
    <name evidence="7" type="primary">oppC_28</name>
    <name evidence="7" type="ORF">SDC9_196125</name>
</gene>
<keyword evidence="2 5" id="KW-0812">Transmembrane</keyword>
<dbReference type="SUPFAM" id="SSF161098">
    <property type="entry name" value="MetI-like"/>
    <property type="match status" value="1"/>
</dbReference>
<organism evidence="7">
    <name type="scientific">bioreactor metagenome</name>
    <dbReference type="NCBI Taxonomy" id="1076179"/>
    <lineage>
        <taxon>unclassified sequences</taxon>
        <taxon>metagenomes</taxon>
        <taxon>ecological metagenomes</taxon>
    </lineage>
</organism>
<dbReference type="InterPro" id="IPR000515">
    <property type="entry name" value="MetI-like"/>
</dbReference>
<evidence type="ECO:0000256" key="3">
    <source>
        <dbReference type="ARBA" id="ARBA00022989"/>
    </source>
</evidence>
<dbReference type="GO" id="GO:0055085">
    <property type="term" value="P:transmembrane transport"/>
    <property type="evidence" value="ECO:0007669"/>
    <property type="project" value="InterPro"/>
</dbReference>
<evidence type="ECO:0000256" key="1">
    <source>
        <dbReference type="ARBA" id="ARBA00004141"/>
    </source>
</evidence>
<keyword evidence="3 5" id="KW-1133">Transmembrane helix</keyword>
<feature type="transmembrane region" description="Helical" evidence="5">
    <location>
        <begin position="123"/>
        <end position="143"/>
    </location>
</feature>
<sequence length="155" mass="16725">MALSAAIPSDVPVVQMYLYITIIISLLGWTGLARIVRGKFISLRQEDFVTAAKLAGVSDFNIILKHLVPGFMSYLIVNLTLGIPSMIIGETSMSFLGLGIQAPATSWGVLLQEAQEIASIASYPWRLIPLAAVVITVLAFNFLGDGLRDAADPYK</sequence>
<dbReference type="Pfam" id="PF00528">
    <property type="entry name" value="BPD_transp_1"/>
    <property type="match status" value="1"/>
</dbReference>
<evidence type="ECO:0000256" key="2">
    <source>
        <dbReference type="ARBA" id="ARBA00022692"/>
    </source>
</evidence>
<protein>
    <submittedName>
        <fullName evidence="7">Oligopeptide transport system permease protein OppC</fullName>
    </submittedName>
</protein>
<evidence type="ECO:0000256" key="4">
    <source>
        <dbReference type="ARBA" id="ARBA00023136"/>
    </source>
</evidence>
<comment type="caution">
    <text evidence="7">The sequence shown here is derived from an EMBL/GenBank/DDBJ whole genome shotgun (WGS) entry which is preliminary data.</text>
</comment>
<evidence type="ECO:0000256" key="5">
    <source>
        <dbReference type="SAM" id="Phobius"/>
    </source>
</evidence>
<proteinExistence type="predicted"/>
<dbReference type="AlphaFoldDB" id="A0A645IB18"/>
<dbReference type="Gene3D" id="1.10.3720.10">
    <property type="entry name" value="MetI-like"/>
    <property type="match status" value="1"/>
</dbReference>
<dbReference type="GO" id="GO:0016020">
    <property type="term" value="C:membrane"/>
    <property type="evidence" value="ECO:0007669"/>
    <property type="project" value="UniProtKB-SubCell"/>
</dbReference>
<dbReference type="InterPro" id="IPR035906">
    <property type="entry name" value="MetI-like_sf"/>
</dbReference>
<feature type="transmembrane region" description="Helical" evidence="5">
    <location>
        <begin position="16"/>
        <end position="36"/>
    </location>
</feature>
<name>A0A645IB18_9ZZZZ</name>
<comment type="subcellular location">
    <subcellularLocation>
        <location evidence="1">Membrane</location>
        <topology evidence="1">Multi-pass membrane protein</topology>
    </subcellularLocation>
</comment>
<keyword evidence="4 5" id="KW-0472">Membrane</keyword>
<dbReference type="PANTHER" id="PTHR43839:SF3">
    <property type="entry name" value="OLIGOPEPTIDE ABC TRANSPORTER, PERMEASE PROTEIN"/>
    <property type="match status" value="1"/>
</dbReference>
<dbReference type="PANTHER" id="PTHR43839">
    <property type="entry name" value="OPPC IN A BINDING PROTEIN-DEPENDENT TRANSPORT SYSTEM"/>
    <property type="match status" value="1"/>
</dbReference>
<feature type="transmembrane region" description="Helical" evidence="5">
    <location>
        <begin position="67"/>
        <end position="87"/>
    </location>
</feature>
<evidence type="ECO:0000259" key="6">
    <source>
        <dbReference type="PROSITE" id="PS50928"/>
    </source>
</evidence>
<dbReference type="CDD" id="cd06261">
    <property type="entry name" value="TM_PBP2"/>
    <property type="match status" value="1"/>
</dbReference>
<dbReference type="PROSITE" id="PS50928">
    <property type="entry name" value="ABC_TM1"/>
    <property type="match status" value="1"/>
</dbReference>
<dbReference type="EMBL" id="VSSQ01110907">
    <property type="protein sequence ID" value="MPN48517.1"/>
    <property type="molecule type" value="Genomic_DNA"/>
</dbReference>